<evidence type="ECO:0000256" key="3">
    <source>
        <dbReference type="ARBA" id="ARBA00022691"/>
    </source>
</evidence>
<dbReference type="RefSeq" id="WP_006300568.1">
    <property type="nucleotide sequence ID" value="NZ_CM001022.1"/>
</dbReference>
<evidence type="ECO:0000256" key="4">
    <source>
        <dbReference type="PROSITE-ProRule" id="PRU01024"/>
    </source>
</evidence>
<dbReference type="STRING" id="584708.Apau_0960"/>
<sequence length="360" mass="39146">MNLPPGCPPRCRGCAHRGLTEEASSAQKEGWIRTALAPWEDRIAPLRSPDPQRRLGYRERVRLATRWDGKGWRFGMLLRDELVPLEDCPLHAPRVRAALNLFRPLPPPPAFPLAFVTLTGAQATLVVKASHPLEPPALDFSGLEAAGVEGLWLHHHPTAGRRIFGRGAWCLLWGIPESRNPLGLLYGPASFQQALPELYALSLDQAEAHLAPGPGDGTGDLYCGDGASLARWRARGSEALGVEISGSALDRAARNAPGCILLQGTCGQRAPQIRGWLASFPQGMRRAYLNPPRTGLETEVAAMLTDCPAGRLAYLSCAARTLRRDLELLEAGGYEVVSLTPYDFFPRTDHVETLALLEGP</sequence>
<dbReference type="InterPro" id="IPR030390">
    <property type="entry name" value="MeTrfase_TrmA_AS"/>
</dbReference>
<dbReference type="PROSITE" id="PS51687">
    <property type="entry name" value="SAM_MT_RNA_M5U"/>
    <property type="match status" value="1"/>
</dbReference>
<evidence type="ECO:0000313" key="6">
    <source>
        <dbReference type="EMBL" id="EFQ23387.1"/>
    </source>
</evidence>
<dbReference type="EMBL" id="CM001022">
    <property type="protein sequence ID" value="EFQ23387.1"/>
    <property type="molecule type" value="Genomic_DNA"/>
</dbReference>
<gene>
    <name evidence="6" type="ORF">Apau_0960</name>
</gene>
<protein>
    <submittedName>
        <fullName evidence="6">(Uracil-5)-methyltransferase</fullName>
    </submittedName>
</protein>
<dbReference type="SUPFAM" id="SSF53335">
    <property type="entry name" value="S-adenosyl-L-methionine-dependent methyltransferases"/>
    <property type="match status" value="1"/>
</dbReference>
<feature type="binding site" evidence="4">
    <location>
        <position position="290"/>
    </location>
    <ligand>
        <name>S-adenosyl-L-methionine</name>
        <dbReference type="ChEBI" id="CHEBI:59789"/>
    </ligand>
</feature>
<evidence type="ECO:0000256" key="1">
    <source>
        <dbReference type="ARBA" id="ARBA00022603"/>
    </source>
</evidence>
<dbReference type="PaxDb" id="584708-Apau_0960"/>
<dbReference type="Proteomes" id="UP000005096">
    <property type="component" value="Chromosome"/>
</dbReference>
<keyword evidence="3 4" id="KW-0949">S-adenosyl-L-methionine</keyword>
<proteinExistence type="inferred from homology"/>
<keyword evidence="1 4" id="KW-0489">Methyltransferase</keyword>
<dbReference type="PANTHER" id="PTHR11061">
    <property type="entry name" value="RNA M5U METHYLTRANSFERASE"/>
    <property type="match status" value="1"/>
</dbReference>
<dbReference type="InterPro" id="IPR029063">
    <property type="entry name" value="SAM-dependent_MTases_sf"/>
</dbReference>
<name>E3CWD5_9BACT</name>
<reference evidence="6 7" key="1">
    <citation type="journal article" date="2010" name="Stand. Genomic Sci.">
        <title>Non-contiguous finished genome sequence of Aminomonas paucivorans type strain (GLU-3).</title>
        <authorList>
            <person name="Pitluck S."/>
            <person name="Yasawong M."/>
            <person name="Held B."/>
            <person name="Lapidus A."/>
            <person name="Nolan M."/>
            <person name="Copeland A."/>
            <person name="Lucas S."/>
            <person name="Del Rio T.G."/>
            <person name="Tice H."/>
            <person name="Cheng J.F."/>
            <person name="Chertkov O."/>
            <person name="Goodwin L."/>
            <person name="Tapia R."/>
            <person name="Han C."/>
            <person name="Liolios K."/>
            <person name="Ivanova N."/>
            <person name="Mavromatis K."/>
            <person name="Ovchinnikova G."/>
            <person name="Pati A."/>
            <person name="Chen A."/>
            <person name="Palaniappan K."/>
            <person name="Land M."/>
            <person name="Hauser L."/>
            <person name="Chang Y.J."/>
            <person name="Jeffries C.D."/>
            <person name="Pukall R."/>
            <person name="Spring S."/>
            <person name="Rohde M."/>
            <person name="Sikorski J."/>
            <person name="Goker M."/>
            <person name="Woyke T."/>
            <person name="Bristow J."/>
            <person name="Eisen J.A."/>
            <person name="Markowitz V."/>
            <person name="Hugenholtz P."/>
            <person name="Kyrpides N.C."/>
            <person name="Klenk H.P."/>
        </authorList>
    </citation>
    <scope>NUCLEOTIDE SEQUENCE [LARGE SCALE GENOMIC DNA]</scope>
    <source>
        <strain evidence="6 7">DSM 12260</strain>
    </source>
</reference>
<dbReference type="GO" id="GO:0070475">
    <property type="term" value="P:rRNA base methylation"/>
    <property type="evidence" value="ECO:0007669"/>
    <property type="project" value="TreeGrafter"/>
</dbReference>
<evidence type="ECO:0000313" key="7">
    <source>
        <dbReference type="Proteomes" id="UP000005096"/>
    </source>
</evidence>
<evidence type="ECO:0000256" key="5">
    <source>
        <dbReference type="PROSITE-ProRule" id="PRU10015"/>
    </source>
</evidence>
<dbReference type="HOGENOM" id="CLU_768670_0_0_0"/>
<dbReference type="InterPro" id="IPR010280">
    <property type="entry name" value="U5_MeTrfase_fam"/>
</dbReference>
<dbReference type="GO" id="GO:0070041">
    <property type="term" value="F:rRNA (uridine-C5-)-methyltransferase activity"/>
    <property type="evidence" value="ECO:0007669"/>
    <property type="project" value="TreeGrafter"/>
</dbReference>
<feature type="binding site" evidence="4">
    <location>
        <position position="243"/>
    </location>
    <ligand>
        <name>S-adenosyl-L-methionine</name>
        <dbReference type="ChEBI" id="CHEBI:59789"/>
    </ligand>
</feature>
<keyword evidence="2 4" id="KW-0808">Transferase</keyword>
<dbReference type="Gene3D" id="3.40.50.150">
    <property type="entry name" value="Vaccinia Virus protein VP39"/>
    <property type="match status" value="1"/>
</dbReference>
<feature type="active site" evidence="5">
    <location>
        <position position="317"/>
    </location>
</feature>
<dbReference type="PANTHER" id="PTHR11061:SF30">
    <property type="entry name" value="TRNA (URACIL(54)-C(5))-METHYLTRANSFERASE"/>
    <property type="match status" value="1"/>
</dbReference>
<organism evidence="6 7">
    <name type="scientific">Aminomonas paucivorans DSM 12260</name>
    <dbReference type="NCBI Taxonomy" id="584708"/>
    <lineage>
        <taxon>Bacteria</taxon>
        <taxon>Thermotogati</taxon>
        <taxon>Synergistota</taxon>
        <taxon>Synergistia</taxon>
        <taxon>Synergistales</taxon>
        <taxon>Synergistaceae</taxon>
        <taxon>Aminomonas</taxon>
    </lineage>
</organism>
<dbReference type="PROSITE" id="PS01230">
    <property type="entry name" value="TRMA_1"/>
    <property type="match status" value="1"/>
</dbReference>
<feature type="active site" description="Nucleophile" evidence="4">
    <location>
        <position position="317"/>
    </location>
</feature>
<dbReference type="AlphaFoldDB" id="E3CWD5"/>
<accession>E3CWD5</accession>
<feature type="binding site" evidence="4">
    <location>
        <position position="193"/>
    </location>
    <ligand>
        <name>S-adenosyl-L-methionine</name>
        <dbReference type="ChEBI" id="CHEBI:59789"/>
    </ligand>
</feature>
<dbReference type="Pfam" id="PF05958">
    <property type="entry name" value="tRNA_U5-meth_tr"/>
    <property type="match status" value="1"/>
</dbReference>
<dbReference type="OrthoDB" id="9804590at2"/>
<comment type="similarity">
    <text evidence="4">Belongs to the class I-like SAM-binding methyltransferase superfamily. RNA M5U methyltransferase family.</text>
</comment>
<dbReference type="Gene3D" id="2.40.50.1070">
    <property type="match status" value="1"/>
</dbReference>
<dbReference type="eggNOG" id="COG2265">
    <property type="taxonomic scope" value="Bacteria"/>
</dbReference>
<feature type="binding site" evidence="4">
    <location>
        <position position="222"/>
    </location>
    <ligand>
        <name>S-adenosyl-L-methionine</name>
        <dbReference type="ChEBI" id="CHEBI:59789"/>
    </ligand>
</feature>
<evidence type="ECO:0000256" key="2">
    <source>
        <dbReference type="ARBA" id="ARBA00022679"/>
    </source>
</evidence>
<keyword evidence="7" id="KW-1185">Reference proteome</keyword>